<accession>A0A0R3VXZ2</accession>
<dbReference type="WBParaSite" id="TASK_0000228601-mRNA-1">
    <property type="protein sequence ID" value="TASK_0000228601-mRNA-1"/>
    <property type="gene ID" value="TASK_0000228601"/>
</dbReference>
<evidence type="ECO:0000313" key="1">
    <source>
        <dbReference type="WBParaSite" id="TASK_0000228601-mRNA-1"/>
    </source>
</evidence>
<proteinExistence type="predicted"/>
<protein>
    <submittedName>
        <fullName evidence="1">Polyprotein</fullName>
    </submittedName>
</protein>
<sequence>LSIGAEYQRCERCQLSQGEPLHTCLLQRQQLITPSQRWSNLVATSTSSVCTPAEFLCLIYEDTKLTLPTEQHAGQYDVAGCRGSHYQG</sequence>
<reference evidence="1" key="1">
    <citation type="submission" date="2017-02" db="UniProtKB">
        <authorList>
            <consortium name="WormBaseParasite"/>
        </authorList>
    </citation>
    <scope>IDENTIFICATION</scope>
</reference>
<organism evidence="1">
    <name type="scientific">Taenia asiatica</name>
    <name type="common">Asian tapeworm</name>
    <dbReference type="NCBI Taxonomy" id="60517"/>
    <lineage>
        <taxon>Eukaryota</taxon>
        <taxon>Metazoa</taxon>
        <taxon>Spiralia</taxon>
        <taxon>Lophotrochozoa</taxon>
        <taxon>Platyhelminthes</taxon>
        <taxon>Cestoda</taxon>
        <taxon>Eucestoda</taxon>
        <taxon>Cyclophyllidea</taxon>
        <taxon>Taeniidae</taxon>
        <taxon>Taenia</taxon>
    </lineage>
</organism>
<dbReference type="AlphaFoldDB" id="A0A0R3VXZ2"/>
<name>A0A0R3VXZ2_TAEAS</name>